<feature type="domain" description="ABC transmembrane type-1" evidence="10">
    <location>
        <begin position="20"/>
        <end position="208"/>
    </location>
</feature>
<organism evidence="11 12">
    <name type="scientific">Kosmotoga olearia (strain ATCC BAA-1733 / DSM 21960 / TBF 19.5.1)</name>
    <dbReference type="NCBI Taxonomy" id="521045"/>
    <lineage>
        <taxon>Bacteria</taxon>
        <taxon>Thermotogati</taxon>
        <taxon>Thermotogota</taxon>
        <taxon>Thermotogae</taxon>
        <taxon>Kosmotogales</taxon>
        <taxon>Kosmotogaceae</taxon>
        <taxon>Kosmotoga</taxon>
    </lineage>
</organism>
<sequence length="224" mass="25069">MIERIIDIIIKFWPEFLRGLGVTLEMTLISVVAGFLIGILLALARVYGNALLKGIATVIIEVIRGTPLLVQLFILYYGLPPYGVSLTPLTAALIGFSINSGAYQAEYLRSAINSIQHTQMLAARSLGMTKWQAIFNIILPQALRRVIPAWANEFIYLLKYTSLAYIVGAPELMAKAKFIASRNFQFFEVYLVVALIYLIVVLAFTKILTTVEKKVRIPGLEWSR</sequence>
<dbReference type="PANTHER" id="PTHR30614">
    <property type="entry name" value="MEMBRANE COMPONENT OF AMINO ACID ABC TRANSPORTER"/>
    <property type="match status" value="1"/>
</dbReference>
<keyword evidence="8 9" id="KW-0472">Membrane</keyword>
<dbReference type="InterPro" id="IPR010065">
    <property type="entry name" value="AA_ABC_transptr_permease_3TM"/>
</dbReference>
<proteinExistence type="inferred from homology"/>
<dbReference type="Pfam" id="PF00528">
    <property type="entry name" value="BPD_transp_1"/>
    <property type="match status" value="1"/>
</dbReference>
<dbReference type="AlphaFoldDB" id="C5CIB8"/>
<evidence type="ECO:0000313" key="12">
    <source>
        <dbReference type="Proteomes" id="UP000002382"/>
    </source>
</evidence>
<dbReference type="InterPro" id="IPR043429">
    <property type="entry name" value="ArtM/GltK/GlnP/TcyL/YhdX-like"/>
</dbReference>
<feature type="transmembrane region" description="Helical" evidence="9">
    <location>
        <begin position="55"/>
        <end position="79"/>
    </location>
</feature>
<evidence type="ECO:0000256" key="9">
    <source>
        <dbReference type="RuleBase" id="RU363032"/>
    </source>
</evidence>
<name>C5CIB8_KOSOT</name>
<dbReference type="STRING" id="521045.Kole_0126"/>
<dbReference type="HOGENOM" id="CLU_019602_1_1_0"/>
<dbReference type="GO" id="GO:0043190">
    <property type="term" value="C:ATP-binding cassette (ABC) transporter complex"/>
    <property type="evidence" value="ECO:0007669"/>
    <property type="project" value="InterPro"/>
</dbReference>
<accession>C5CIB8</accession>
<dbReference type="NCBIfam" id="TIGR01726">
    <property type="entry name" value="HEQRo_perm_3TM"/>
    <property type="match status" value="1"/>
</dbReference>
<dbReference type="GO" id="GO:0006865">
    <property type="term" value="P:amino acid transport"/>
    <property type="evidence" value="ECO:0007669"/>
    <property type="project" value="UniProtKB-KW"/>
</dbReference>
<comment type="similarity">
    <text evidence="2">Belongs to the binding-protein-dependent transport system permease family. HisMQ subfamily.</text>
</comment>
<feature type="transmembrane region" description="Helical" evidence="9">
    <location>
        <begin position="186"/>
        <end position="208"/>
    </location>
</feature>
<keyword evidence="3 9" id="KW-0813">Transport</keyword>
<dbReference type="InterPro" id="IPR035906">
    <property type="entry name" value="MetI-like_sf"/>
</dbReference>
<gene>
    <name evidence="11" type="ordered locus">Kole_0126</name>
</gene>
<evidence type="ECO:0000259" key="10">
    <source>
        <dbReference type="PROSITE" id="PS50928"/>
    </source>
</evidence>
<keyword evidence="5 9" id="KW-0812">Transmembrane</keyword>
<evidence type="ECO:0000256" key="2">
    <source>
        <dbReference type="ARBA" id="ARBA00010072"/>
    </source>
</evidence>
<feature type="transmembrane region" description="Helical" evidence="9">
    <location>
        <begin position="154"/>
        <end position="174"/>
    </location>
</feature>
<evidence type="ECO:0000256" key="1">
    <source>
        <dbReference type="ARBA" id="ARBA00004651"/>
    </source>
</evidence>
<keyword evidence="4" id="KW-1003">Cell membrane</keyword>
<dbReference type="GO" id="GO:0022857">
    <property type="term" value="F:transmembrane transporter activity"/>
    <property type="evidence" value="ECO:0007669"/>
    <property type="project" value="InterPro"/>
</dbReference>
<dbReference type="SUPFAM" id="SSF161098">
    <property type="entry name" value="MetI-like"/>
    <property type="match status" value="1"/>
</dbReference>
<dbReference type="PANTHER" id="PTHR30614:SF20">
    <property type="entry name" value="GLUTAMINE TRANSPORT SYSTEM PERMEASE PROTEIN GLNP"/>
    <property type="match status" value="1"/>
</dbReference>
<dbReference type="Proteomes" id="UP000002382">
    <property type="component" value="Chromosome"/>
</dbReference>
<dbReference type="Gene3D" id="1.10.3720.10">
    <property type="entry name" value="MetI-like"/>
    <property type="match status" value="1"/>
</dbReference>
<reference evidence="11 12" key="1">
    <citation type="submission" date="2009-06" db="EMBL/GenBank/DDBJ databases">
        <title>Complete sequence of Thermotogales bacterium TBF 19.5.1.</title>
        <authorList>
            <consortium name="US DOE Joint Genome Institute"/>
            <person name="Lucas S."/>
            <person name="Copeland A."/>
            <person name="Lapidus A."/>
            <person name="Glavina del Rio T."/>
            <person name="Tice H."/>
            <person name="Bruce D."/>
            <person name="Goodwin L."/>
            <person name="Pitluck S."/>
            <person name="Chertkov O."/>
            <person name="Brettin T."/>
            <person name="Detter J.C."/>
            <person name="Han C."/>
            <person name="Schmutz J."/>
            <person name="Larimer F."/>
            <person name="Land M."/>
            <person name="Hauser L."/>
            <person name="Kyrpides N."/>
            <person name="Ovchinnikova G."/>
            <person name="Noll K."/>
        </authorList>
    </citation>
    <scope>NUCLEOTIDE SEQUENCE [LARGE SCALE GENOMIC DNA]</scope>
    <source>
        <strain evidence="12">ATCC BAA-1733 / DSM 21960 / TBF 19.5.1</strain>
    </source>
</reference>
<evidence type="ECO:0000256" key="7">
    <source>
        <dbReference type="ARBA" id="ARBA00022989"/>
    </source>
</evidence>
<dbReference type="EMBL" id="CP001634">
    <property type="protein sequence ID" value="ACR78852.1"/>
    <property type="molecule type" value="Genomic_DNA"/>
</dbReference>
<protein>
    <submittedName>
        <fullName evidence="11">Polar amino acid ABC transporter, inner membrane subunit</fullName>
    </submittedName>
</protein>
<feature type="transmembrane region" description="Helical" evidence="9">
    <location>
        <begin position="20"/>
        <end position="43"/>
    </location>
</feature>
<dbReference type="PROSITE" id="PS50928">
    <property type="entry name" value="ABC_TM1"/>
    <property type="match status" value="1"/>
</dbReference>
<comment type="subcellular location">
    <subcellularLocation>
        <location evidence="1 9">Cell membrane</location>
        <topology evidence="1 9">Multi-pass membrane protein</topology>
    </subcellularLocation>
</comment>
<keyword evidence="7 9" id="KW-1133">Transmembrane helix</keyword>
<dbReference type="InterPro" id="IPR000515">
    <property type="entry name" value="MetI-like"/>
</dbReference>
<evidence type="ECO:0000256" key="4">
    <source>
        <dbReference type="ARBA" id="ARBA00022475"/>
    </source>
</evidence>
<keyword evidence="6" id="KW-0029">Amino-acid transport</keyword>
<dbReference type="eggNOG" id="COG0765">
    <property type="taxonomic scope" value="Bacteria"/>
</dbReference>
<evidence type="ECO:0000256" key="3">
    <source>
        <dbReference type="ARBA" id="ARBA00022448"/>
    </source>
</evidence>
<evidence type="ECO:0000313" key="11">
    <source>
        <dbReference type="EMBL" id="ACR78852.1"/>
    </source>
</evidence>
<dbReference type="RefSeq" id="WP_012744640.1">
    <property type="nucleotide sequence ID" value="NC_012785.1"/>
</dbReference>
<keyword evidence="12" id="KW-1185">Reference proteome</keyword>
<dbReference type="CDD" id="cd06261">
    <property type="entry name" value="TM_PBP2"/>
    <property type="match status" value="1"/>
</dbReference>
<evidence type="ECO:0000256" key="6">
    <source>
        <dbReference type="ARBA" id="ARBA00022970"/>
    </source>
</evidence>
<evidence type="ECO:0000256" key="5">
    <source>
        <dbReference type="ARBA" id="ARBA00022692"/>
    </source>
</evidence>
<dbReference type="FunFam" id="1.10.3720.10:FF:000033">
    <property type="entry name" value="Polar amino acid ABC transporter permease"/>
    <property type="match status" value="1"/>
</dbReference>
<evidence type="ECO:0000256" key="8">
    <source>
        <dbReference type="ARBA" id="ARBA00023136"/>
    </source>
</evidence>
<dbReference type="KEGG" id="kol:Kole_0126"/>
<reference evidence="11 12" key="2">
    <citation type="journal article" date="2011" name="J. Bacteriol.">
        <title>Genome Sequence of Kosmotoga olearia Strain TBF 19.5.1, a Thermophilic Bacterium with a Wide Growth Temperature Range, Isolated from the Troll B Oil Platform in the North Sea.</title>
        <authorList>
            <person name="Swithers K.S."/>
            <person name="Dipippo J.L."/>
            <person name="Bruce D.C."/>
            <person name="Detter C."/>
            <person name="Tapia R."/>
            <person name="Han S."/>
            <person name="Goodwin L.A."/>
            <person name="Han J."/>
            <person name="Woyke T."/>
            <person name="Pitluck S."/>
            <person name="Pennacchio L."/>
            <person name="Nolan M."/>
            <person name="Mikhailova N."/>
            <person name="Land M.L."/>
            <person name="Nesbo C.L."/>
            <person name="Gogarten J.P."/>
            <person name="Noll K.M."/>
        </authorList>
    </citation>
    <scope>NUCLEOTIDE SEQUENCE [LARGE SCALE GENOMIC DNA]</scope>
    <source>
        <strain evidence="12">ATCC BAA-1733 / DSM 21960 / TBF 19.5.1</strain>
    </source>
</reference>